<gene>
    <name evidence="7" type="ORF">BACCIP111883_03737</name>
</gene>
<protein>
    <recommendedName>
        <fullName evidence="9">Tryptophan-rich sensory protein</fullName>
    </recommendedName>
</protein>
<feature type="transmembrane region" description="Helical" evidence="6">
    <location>
        <begin position="136"/>
        <end position="157"/>
    </location>
</feature>
<feature type="transmembrane region" description="Helical" evidence="6">
    <location>
        <begin position="217"/>
        <end position="236"/>
    </location>
</feature>
<accession>A0ABN8AHF8</accession>
<keyword evidence="8" id="KW-1185">Reference proteome</keyword>
<evidence type="ECO:0000256" key="2">
    <source>
        <dbReference type="ARBA" id="ARBA00007524"/>
    </source>
</evidence>
<feature type="transmembrane region" description="Helical" evidence="6">
    <location>
        <begin position="76"/>
        <end position="96"/>
    </location>
</feature>
<dbReference type="Gene3D" id="1.20.1260.100">
    <property type="entry name" value="TspO/MBR protein"/>
    <property type="match status" value="1"/>
</dbReference>
<dbReference type="Proteomes" id="UP000789833">
    <property type="component" value="Unassembled WGS sequence"/>
</dbReference>
<evidence type="ECO:0000256" key="3">
    <source>
        <dbReference type="ARBA" id="ARBA00022692"/>
    </source>
</evidence>
<dbReference type="InterPro" id="IPR004307">
    <property type="entry name" value="TspO_MBR"/>
</dbReference>
<dbReference type="PANTHER" id="PTHR33802:SF1">
    <property type="entry name" value="XK-RELATED PROTEIN"/>
    <property type="match status" value="1"/>
</dbReference>
<evidence type="ECO:0000256" key="4">
    <source>
        <dbReference type="ARBA" id="ARBA00022989"/>
    </source>
</evidence>
<evidence type="ECO:0000256" key="6">
    <source>
        <dbReference type="SAM" id="Phobius"/>
    </source>
</evidence>
<evidence type="ECO:0000256" key="1">
    <source>
        <dbReference type="ARBA" id="ARBA00004141"/>
    </source>
</evidence>
<comment type="subcellular location">
    <subcellularLocation>
        <location evidence="1">Membrane</location>
        <topology evidence="1">Multi-pass membrane protein</topology>
    </subcellularLocation>
</comment>
<evidence type="ECO:0000256" key="5">
    <source>
        <dbReference type="ARBA" id="ARBA00023136"/>
    </source>
</evidence>
<evidence type="ECO:0008006" key="9">
    <source>
        <dbReference type="Google" id="ProtNLM"/>
    </source>
</evidence>
<feature type="transmembrane region" description="Helical" evidence="6">
    <location>
        <begin position="47"/>
        <end position="64"/>
    </location>
</feature>
<dbReference type="InterPro" id="IPR038330">
    <property type="entry name" value="TspO/MBR-related_sf"/>
</dbReference>
<dbReference type="RefSeq" id="WP_230503924.1">
    <property type="nucleotide sequence ID" value="NZ_CAKJTJ010000030.1"/>
</dbReference>
<dbReference type="PANTHER" id="PTHR33802">
    <property type="entry name" value="SI:CH211-161H7.5-RELATED"/>
    <property type="match status" value="1"/>
</dbReference>
<keyword evidence="5 6" id="KW-0472">Membrane</keyword>
<feature type="transmembrane region" description="Helical" evidence="6">
    <location>
        <begin position="193"/>
        <end position="211"/>
    </location>
</feature>
<evidence type="ECO:0000313" key="7">
    <source>
        <dbReference type="EMBL" id="CAG9622942.1"/>
    </source>
</evidence>
<feature type="transmembrane region" description="Helical" evidence="6">
    <location>
        <begin position="102"/>
        <end position="124"/>
    </location>
</feature>
<organism evidence="7 8">
    <name type="scientific">Sutcliffiella rhizosphaerae</name>
    <dbReference type="NCBI Taxonomy" id="2880967"/>
    <lineage>
        <taxon>Bacteria</taxon>
        <taxon>Bacillati</taxon>
        <taxon>Bacillota</taxon>
        <taxon>Bacilli</taxon>
        <taxon>Bacillales</taxon>
        <taxon>Bacillaceae</taxon>
        <taxon>Sutcliffiella</taxon>
    </lineage>
</organism>
<proteinExistence type="inferred from homology"/>
<sequence>MTRLLVNIAAFILVIVINFLANALPMNGLTTGDIANRITVLFQPAGYVFSIWSFIYLLLGIWVIRQFPKSSRNSPIYTNTSGLFVLSCILNSAWVVLWHYGFWVTTVAVMLSLLVTLIALYIKLRDSSPGKLDKATFSIYLGWISVATIANISYVLVEVGWDGFGISDVTWTIIMLIVAALLAIWFRIANKDWIYPLVFVWAFVGIGVKNMESYSNVSYVAYALAAVILLMTLLGGKLASNRG</sequence>
<keyword evidence="3 6" id="KW-0812">Transmembrane</keyword>
<comment type="similarity">
    <text evidence="2">Belongs to the TspO/BZRP family.</text>
</comment>
<keyword evidence="4 6" id="KW-1133">Transmembrane helix</keyword>
<name>A0ABN8AHF8_9BACI</name>
<evidence type="ECO:0000313" key="8">
    <source>
        <dbReference type="Proteomes" id="UP000789833"/>
    </source>
</evidence>
<dbReference type="Pfam" id="PF03073">
    <property type="entry name" value="TspO_MBR"/>
    <property type="match status" value="1"/>
</dbReference>
<comment type="caution">
    <text evidence="7">The sequence shown here is derived from an EMBL/GenBank/DDBJ whole genome shotgun (WGS) entry which is preliminary data.</text>
</comment>
<reference evidence="7 8" key="1">
    <citation type="submission" date="2021-10" db="EMBL/GenBank/DDBJ databases">
        <authorList>
            <person name="Criscuolo A."/>
        </authorList>
    </citation>
    <scope>NUCLEOTIDE SEQUENCE [LARGE SCALE GENOMIC DNA]</scope>
    <source>
        <strain evidence="8">CIP 111883</strain>
    </source>
</reference>
<dbReference type="EMBL" id="CAKJTJ010000030">
    <property type="protein sequence ID" value="CAG9622942.1"/>
    <property type="molecule type" value="Genomic_DNA"/>
</dbReference>
<feature type="transmembrane region" description="Helical" evidence="6">
    <location>
        <begin position="169"/>
        <end position="186"/>
    </location>
</feature>